<feature type="domain" description="Carboxylesterase type B" evidence="6">
    <location>
        <begin position="21"/>
        <end position="547"/>
    </location>
</feature>
<dbReference type="EMBL" id="JAJSOF020000009">
    <property type="protein sequence ID" value="KAJ4445542.1"/>
    <property type="molecule type" value="Genomic_DNA"/>
</dbReference>
<comment type="similarity">
    <text evidence="1 5">Belongs to the type-B carboxylesterase/lipase family.</text>
</comment>
<evidence type="ECO:0000256" key="5">
    <source>
        <dbReference type="RuleBase" id="RU361235"/>
    </source>
</evidence>
<dbReference type="CDD" id="cd00312">
    <property type="entry name" value="Esterase_lipase"/>
    <property type="match status" value="1"/>
</dbReference>
<dbReference type="InterPro" id="IPR029058">
    <property type="entry name" value="AB_hydrolase_fold"/>
</dbReference>
<keyword evidence="3 5" id="KW-0378">Hydrolase</keyword>
<sequence>MLFWVALLCATKLTFLAAEGPVVHTQQGTIHGTYLVSSSGRQFAAFQGIPYAQPPVGKLRFKEPLAPHRWKGTWNASLPGSACIQYQRLMPFVEDEDPIIGEEDCLYINVFMPVKKAGNAAPLLDVIFYIHGGALMYGWSHAYGPKYILDKDIILVTFNYRLGPMGFLSTEDKVVPGNMGLKDQTAALKWVHRNIAAFGGNPDSVTLIGNSAGGVSVHYHYISPMSRGLFKRGYSQSGSVLLPWALMEGGRTKAQILGAALGCATANTQQLIDCLRDRPARQIVQQVQHFLVWRYNPFAPFGPTVEAAGPNSFLSKSPLDAILQGDVQDLPWMTSATTEEGLYPVADWITNPATTKVLEDKYAEFFPHILDYNYTVPQNKKSEVLQQIIQHYFHGKPPSSETKKEMIQVATDRLFVADLVRAAKLQAAVNSAPVYFYHFGYRGKSSLSDSMSGTSVDLGVSHADDLSYTMDCSINNPDEKPEDKEMSNLLVDIWTSFARDGIPIPRGKNFQWKPTTPNSKELNYLYIGRFDNLEMRSSSNLGEQEFWDSLPINEPQIGKSTPLKLKHTEF</sequence>
<accession>A0ABQ8TGP1</accession>
<gene>
    <name evidence="7" type="ORF">ANN_12222</name>
</gene>
<dbReference type="Pfam" id="PF00135">
    <property type="entry name" value="COesterase"/>
    <property type="match status" value="1"/>
</dbReference>
<evidence type="ECO:0000256" key="4">
    <source>
        <dbReference type="ARBA" id="ARBA00023180"/>
    </source>
</evidence>
<keyword evidence="4" id="KW-0325">Glycoprotein</keyword>
<evidence type="ECO:0000259" key="6">
    <source>
        <dbReference type="Pfam" id="PF00135"/>
    </source>
</evidence>
<dbReference type="InterPro" id="IPR019819">
    <property type="entry name" value="Carboxylesterase_B_CS"/>
</dbReference>
<dbReference type="SUPFAM" id="SSF53474">
    <property type="entry name" value="alpha/beta-Hydrolases"/>
    <property type="match status" value="1"/>
</dbReference>
<organism evidence="7 8">
    <name type="scientific">Periplaneta americana</name>
    <name type="common">American cockroach</name>
    <name type="synonym">Blatta americana</name>
    <dbReference type="NCBI Taxonomy" id="6978"/>
    <lineage>
        <taxon>Eukaryota</taxon>
        <taxon>Metazoa</taxon>
        <taxon>Ecdysozoa</taxon>
        <taxon>Arthropoda</taxon>
        <taxon>Hexapoda</taxon>
        <taxon>Insecta</taxon>
        <taxon>Pterygota</taxon>
        <taxon>Neoptera</taxon>
        <taxon>Polyneoptera</taxon>
        <taxon>Dictyoptera</taxon>
        <taxon>Blattodea</taxon>
        <taxon>Blattoidea</taxon>
        <taxon>Blattidae</taxon>
        <taxon>Blattinae</taxon>
        <taxon>Periplaneta</taxon>
    </lineage>
</organism>
<evidence type="ECO:0000256" key="1">
    <source>
        <dbReference type="ARBA" id="ARBA00005964"/>
    </source>
</evidence>
<dbReference type="PANTHER" id="PTHR11559">
    <property type="entry name" value="CARBOXYLESTERASE"/>
    <property type="match status" value="1"/>
</dbReference>
<evidence type="ECO:0000256" key="3">
    <source>
        <dbReference type="ARBA" id="ARBA00022801"/>
    </source>
</evidence>
<dbReference type="PROSITE" id="PS00941">
    <property type="entry name" value="CARBOXYLESTERASE_B_2"/>
    <property type="match status" value="1"/>
</dbReference>
<keyword evidence="2" id="KW-0719">Serine esterase</keyword>
<protein>
    <recommendedName>
        <fullName evidence="5">Carboxylic ester hydrolase</fullName>
        <ecNumber evidence="5">3.1.1.-</ecNumber>
    </recommendedName>
</protein>
<proteinExistence type="inferred from homology"/>
<comment type="caution">
    <text evidence="7">The sequence shown here is derived from an EMBL/GenBank/DDBJ whole genome shotgun (WGS) entry which is preliminary data.</text>
</comment>
<dbReference type="InterPro" id="IPR019826">
    <property type="entry name" value="Carboxylesterase_B_AS"/>
</dbReference>
<evidence type="ECO:0000313" key="8">
    <source>
        <dbReference type="Proteomes" id="UP001148838"/>
    </source>
</evidence>
<evidence type="ECO:0000313" key="7">
    <source>
        <dbReference type="EMBL" id="KAJ4445542.1"/>
    </source>
</evidence>
<keyword evidence="8" id="KW-1185">Reference proteome</keyword>
<dbReference type="Proteomes" id="UP001148838">
    <property type="component" value="Unassembled WGS sequence"/>
</dbReference>
<name>A0ABQ8TGP1_PERAM</name>
<feature type="signal peptide" evidence="5">
    <location>
        <begin position="1"/>
        <end position="18"/>
    </location>
</feature>
<keyword evidence="5" id="KW-0732">Signal</keyword>
<feature type="chain" id="PRO_5044988955" description="Carboxylic ester hydrolase" evidence="5">
    <location>
        <begin position="19"/>
        <end position="570"/>
    </location>
</feature>
<evidence type="ECO:0000256" key="2">
    <source>
        <dbReference type="ARBA" id="ARBA00022487"/>
    </source>
</evidence>
<dbReference type="InterPro" id="IPR002018">
    <property type="entry name" value="CarbesteraseB"/>
</dbReference>
<dbReference type="EC" id="3.1.1.-" evidence="5"/>
<dbReference type="InterPro" id="IPR050309">
    <property type="entry name" value="Type-B_Carboxylest/Lipase"/>
</dbReference>
<dbReference type="Gene3D" id="3.40.50.1820">
    <property type="entry name" value="alpha/beta hydrolase"/>
    <property type="match status" value="1"/>
</dbReference>
<dbReference type="PROSITE" id="PS00122">
    <property type="entry name" value="CARBOXYLESTERASE_B_1"/>
    <property type="match status" value="1"/>
</dbReference>
<reference evidence="7 8" key="1">
    <citation type="journal article" date="2022" name="Allergy">
        <title>Genome assembly and annotation of Periplaneta americana reveal a comprehensive cockroach allergen profile.</title>
        <authorList>
            <person name="Wang L."/>
            <person name="Xiong Q."/>
            <person name="Saelim N."/>
            <person name="Wang L."/>
            <person name="Nong W."/>
            <person name="Wan A.T."/>
            <person name="Shi M."/>
            <person name="Liu X."/>
            <person name="Cao Q."/>
            <person name="Hui J.H.L."/>
            <person name="Sookrung N."/>
            <person name="Leung T.F."/>
            <person name="Tungtrongchitr A."/>
            <person name="Tsui S.K.W."/>
        </authorList>
    </citation>
    <scope>NUCLEOTIDE SEQUENCE [LARGE SCALE GENOMIC DNA]</scope>
    <source>
        <strain evidence="7">PWHHKU_190912</strain>
    </source>
</reference>